<evidence type="ECO:0000313" key="2">
    <source>
        <dbReference type="EMBL" id="PJG59639.1"/>
    </source>
</evidence>
<evidence type="ECO:0000313" key="3">
    <source>
        <dbReference type="Proteomes" id="UP000235861"/>
    </source>
</evidence>
<name>A0A2H9U6N4_9GAMM</name>
<organism evidence="2 3">
    <name type="scientific">Aeromonas cavernicola</name>
    <dbReference type="NCBI Taxonomy" id="1006623"/>
    <lineage>
        <taxon>Bacteria</taxon>
        <taxon>Pseudomonadati</taxon>
        <taxon>Pseudomonadota</taxon>
        <taxon>Gammaproteobacteria</taxon>
        <taxon>Aeromonadales</taxon>
        <taxon>Aeromonadaceae</taxon>
        <taxon>Aeromonas</taxon>
    </lineage>
</organism>
<dbReference type="RefSeq" id="WP_100293353.1">
    <property type="nucleotide sequence ID" value="NZ_PGGC01000052.1"/>
</dbReference>
<sequence length="303" mass="35369">MSIVIPEHHEIHYENVREIAESLIKLRYWDGFELSNLNNWLSNFKSDEEKYLSAGILLSLIYRNEKSISSFAANIIQIKIPNILSKNKIYKINSLDDWHEKLTKGDTTLPVRFSTIDDDTIPGKSGDALYRSIQRKFFHKKLGIKCRNLDDTIINFPHVKAIFLLDDMLGTGEQFEEFVNTHNLDDKKIQFYYFPLAGIESSAIRLNMKYENIKIIPVEILTDAQSLFSRENNAFRTNNAPQTEELLKQFYLDICKNRKIKTQMKVGYGDFALTYLFKDSIPNNNIAMLWYDEKSVWTKLTGR</sequence>
<dbReference type="InterPro" id="IPR056920">
    <property type="entry name" value="PRTase-CE"/>
</dbReference>
<comment type="caution">
    <text evidence="2">The sequence shown here is derived from an EMBL/GenBank/DDBJ whole genome shotgun (WGS) entry which is preliminary data.</text>
</comment>
<evidence type="ECO:0000259" key="1">
    <source>
        <dbReference type="Pfam" id="PF24390"/>
    </source>
</evidence>
<accession>A0A2H9U6N4</accession>
<dbReference type="OrthoDB" id="8427993at2"/>
<dbReference type="AlphaFoldDB" id="A0A2H9U6N4"/>
<gene>
    <name evidence="2" type="ORF">CUC53_06220</name>
</gene>
<feature type="domain" description="PRTase-CE" evidence="1">
    <location>
        <begin position="38"/>
        <end position="303"/>
    </location>
</feature>
<keyword evidence="3" id="KW-1185">Reference proteome</keyword>
<dbReference type="EMBL" id="PGGC01000052">
    <property type="protein sequence ID" value="PJG59639.1"/>
    <property type="molecule type" value="Genomic_DNA"/>
</dbReference>
<reference evidence="2 3" key="1">
    <citation type="submission" date="2017-11" db="EMBL/GenBank/DDBJ databases">
        <title>Draft genome sequence of environmental isolate Aeromonas cavernicola sp. nov. MDC 2508.</title>
        <authorList>
            <person name="Colston S.M."/>
            <person name="Navarro A."/>
            <person name="Martinez-Murcia A.J."/>
            <person name="Graf J."/>
        </authorList>
    </citation>
    <scope>NUCLEOTIDE SEQUENCE [LARGE SCALE GENOMIC DNA]</scope>
    <source>
        <strain evidence="2 3">MDC 2508</strain>
    </source>
</reference>
<protein>
    <recommendedName>
        <fullName evidence="1">PRTase-CE domain-containing protein</fullName>
    </recommendedName>
</protein>
<dbReference type="Proteomes" id="UP000235861">
    <property type="component" value="Unassembled WGS sequence"/>
</dbReference>
<proteinExistence type="predicted"/>
<dbReference type="Pfam" id="PF24390">
    <property type="entry name" value="PRTase-CE"/>
    <property type="match status" value="1"/>
</dbReference>